<evidence type="ECO:0000313" key="2">
    <source>
        <dbReference type="EMBL" id="KAG2586923.1"/>
    </source>
</evidence>
<evidence type="ECO:0000313" key="3">
    <source>
        <dbReference type="Proteomes" id="UP000823388"/>
    </source>
</evidence>
<feature type="compositionally biased region" description="Low complexity" evidence="1">
    <location>
        <begin position="1"/>
        <end position="33"/>
    </location>
</feature>
<reference evidence="2" key="1">
    <citation type="submission" date="2020-05" db="EMBL/GenBank/DDBJ databases">
        <title>WGS assembly of Panicum virgatum.</title>
        <authorList>
            <person name="Lovell J.T."/>
            <person name="Jenkins J."/>
            <person name="Shu S."/>
            <person name="Juenger T.E."/>
            <person name="Schmutz J."/>
        </authorList>
    </citation>
    <scope>NUCLEOTIDE SEQUENCE</scope>
    <source>
        <strain evidence="2">AP13</strain>
    </source>
</reference>
<evidence type="ECO:0000256" key="1">
    <source>
        <dbReference type="SAM" id="MobiDB-lite"/>
    </source>
</evidence>
<feature type="compositionally biased region" description="Low complexity" evidence="1">
    <location>
        <begin position="41"/>
        <end position="60"/>
    </location>
</feature>
<feature type="compositionally biased region" description="Basic and acidic residues" evidence="1">
    <location>
        <begin position="99"/>
        <end position="123"/>
    </location>
</feature>
<proteinExistence type="predicted"/>
<accession>A0A8T0RQU5</accession>
<dbReference type="Proteomes" id="UP000823388">
    <property type="component" value="Chromosome 5N"/>
</dbReference>
<gene>
    <name evidence="2" type="ORF">PVAP13_5NG083081</name>
</gene>
<dbReference type="AlphaFoldDB" id="A0A8T0RQU5"/>
<sequence>MVSSPCSCTSTEAATASAPTTSPCSTPAASASPPSSPPSCSPSSTASPPSTASPRPSGAPRGRRGRRDVLLLASCAGHTGRWRRAVARRISRLLPDVRVRRVGRREPGPPCRGPDRRRADRARPGARRRVRPLLRVLRQQRTHGDGV</sequence>
<comment type="caution">
    <text evidence="2">The sequence shown here is derived from an EMBL/GenBank/DDBJ whole genome shotgun (WGS) entry which is preliminary data.</text>
</comment>
<feature type="region of interest" description="Disordered" evidence="1">
    <location>
        <begin position="1"/>
        <end position="68"/>
    </location>
</feature>
<dbReference type="EMBL" id="CM029046">
    <property type="protein sequence ID" value="KAG2586923.1"/>
    <property type="molecule type" value="Genomic_DNA"/>
</dbReference>
<feature type="region of interest" description="Disordered" evidence="1">
    <location>
        <begin position="99"/>
        <end position="129"/>
    </location>
</feature>
<keyword evidence="3" id="KW-1185">Reference proteome</keyword>
<name>A0A8T0RQU5_PANVG</name>
<protein>
    <submittedName>
        <fullName evidence="2">Uncharacterized protein</fullName>
    </submittedName>
</protein>
<organism evidence="2 3">
    <name type="scientific">Panicum virgatum</name>
    <name type="common">Blackwell switchgrass</name>
    <dbReference type="NCBI Taxonomy" id="38727"/>
    <lineage>
        <taxon>Eukaryota</taxon>
        <taxon>Viridiplantae</taxon>
        <taxon>Streptophyta</taxon>
        <taxon>Embryophyta</taxon>
        <taxon>Tracheophyta</taxon>
        <taxon>Spermatophyta</taxon>
        <taxon>Magnoliopsida</taxon>
        <taxon>Liliopsida</taxon>
        <taxon>Poales</taxon>
        <taxon>Poaceae</taxon>
        <taxon>PACMAD clade</taxon>
        <taxon>Panicoideae</taxon>
        <taxon>Panicodae</taxon>
        <taxon>Paniceae</taxon>
        <taxon>Panicinae</taxon>
        <taxon>Panicum</taxon>
        <taxon>Panicum sect. Hiantes</taxon>
    </lineage>
</organism>